<evidence type="ECO:0000313" key="1">
    <source>
        <dbReference type="EMBL" id="MDV2477461.1"/>
    </source>
</evidence>
<organism evidence="1 2">
    <name type="scientific">Rhodococcus zopfii</name>
    <dbReference type="NCBI Taxonomy" id="43772"/>
    <lineage>
        <taxon>Bacteria</taxon>
        <taxon>Bacillati</taxon>
        <taxon>Actinomycetota</taxon>
        <taxon>Actinomycetes</taxon>
        <taxon>Mycobacteriales</taxon>
        <taxon>Nocardiaceae</taxon>
        <taxon>Rhodococcus</taxon>
    </lineage>
</organism>
<comment type="caution">
    <text evidence="1">The sequence shown here is derived from an EMBL/GenBank/DDBJ whole genome shotgun (WGS) entry which is preliminary data.</text>
</comment>
<name>A0ABU3WTV6_9NOCA</name>
<proteinExistence type="predicted"/>
<dbReference type="RefSeq" id="WP_072814312.1">
    <property type="nucleotide sequence ID" value="NZ_JAHWLX010000127.1"/>
</dbReference>
<keyword evidence="2" id="KW-1185">Reference proteome</keyword>
<gene>
    <name evidence="1" type="ORF">F8M49_22435</name>
</gene>
<evidence type="ECO:0000313" key="2">
    <source>
        <dbReference type="Proteomes" id="UP001275440"/>
    </source>
</evidence>
<dbReference type="Proteomes" id="UP001275440">
    <property type="component" value="Unassembled WGS sequence"/>
</dbReference>
<reference evidence="1 2" key="1">
    <citation type="submission" date="2019-10" db="EMBL/GenBank/DDBJ databases">
        <title>Draft Genome Assembly of Rhodococcus zopfii DSM44189.</title>
        <authorList>
            <person name="Sutton J.M."/>
            <person name="Akob D.M."/>
            <person name="Bushman T.J."/>
        </authorList>
    </citation>
    <scope>NUCLEOTIDE SEQUENCE [LARGE SCALE GENOMIC DNA]</scope>
    <source>
        <strain evidence="1 2">DSM 44189</strain>
    </source>
</reference>
<protein>
    <submittedName>
        <fullName evidence="1">Uncharacterized protein</fullName>
    </submittedName>
</protein>
<sequence>MSRTAPHLDYPGQYAGALDGEIPGEALTTNDRRVLVEALHARGYTDAQIATHTRWTTYTVARIRIELGLHTNTTTAPTRKRIC</sequence>
<dbReference type="EMBL" id="WBMO01000005">
    <property type="protein sequence ID" value="MDV2477461.1"/>
    <property type="molecule type" value="Genomic_DNA"/>
</dbReference>
<accession>A0ABU3WTV6</accession>